<gene>
    <name evidence="1" type="ORF">BGP82_02725</name>
</gene>
<dbReference type="RefSeq" id="WP_103469182.1">
    <property type="nucleotide sequence ID" value="NZ_JADUCH010000006.1"/>
</dbReference>
<name>A0A2S3XD78_PSEPU</name>
<reference evidence="1 2" key="2">
    <citation type="submission" date="2018-03" db="EMBL/GenBank/DDBJ databases">
        <title>Draft genome of Pseudomonas putida strain KH-18-2.</title>
        <authorList>
            <person name="Yoshizawa S."/>
            <person name="Khan N.H."/>
            <person name="Nishimura M."/>
            <person name="Chiura H.X."/>
            <person name="Ogura Y."/>
            <person name="Hayashi T."/>
            <person name="Kogure K."/>
        </authorList>
    </citation>
    <scope>NUCLEOTIDE SEQUENCE [LARGE SCALE GENOMIC DNA]</scope>
    <source>
        <strain evidence="1 2">KH-18-2</strain>
    </source>
</reference>
<proteinExistence type="predicted"/>
<sequence>MNDIAVISQEEEEGAEQEALLIASERKNRDKESEKIRVLSAIASNSPTRVTDRVAWILNHYPQARDSDIKCQIIYWKTFQTDLYSGGDISFENYPKLQRLHSIARARAVVQNILGLFIASPEVRKYRGKLEEEEKQRALEVRPSHPVYCIYADESGKTGKYLLVGSLWILRSYETMKITAAINRKKAEIGFKGEMHFKEINKGNLEAYEALLGSIVQNSSSISFKGLGVNRSGLYNVDDTLNKLFYHMVIQGITEENKSGRAILPRNLQFRKDAEEASKDKLALMEIELQLKNAASNIFQGNVYVDIVEAEDSSISPLMQISDLFVSSISRIMNKEEGKEGPKDIFARKFLEAFGVDTRSETLEGLSECVRFS</sequence>
<evidence type="ECO:0008006" key="3">
    <source>
        <dbReference type="Google" id="ProtNLM"/>
    </source>
</evidence>
<dbReference type="AlphaFoldDB" id="A0A2S3XD78"/>
<protein>
    <recommendedName>
        <fullName evidence="3">DUF3800 domain-containing protein</fullName>
    </recommendedName>
</protein>
<dbReference type="EMBL" id="MING01000019">
    <property type="protein sequence ID" value="POG13383.1"/>
    <property type="molecule type" value="Genomic_DNA"/>
</dbReference>
<evidence type="ECO:0000313" key="2">
    <source>
        <dbReference type="Proteomes" id="UP000237378"/>
    </source>
</evidence>
<comment type="caution">
    <text evidence="1">The sequence shown here is derived from an EMBL/GenBank/DDBJ whole genome shotgun (WGS) entry which is preliminary data.</text>
</comment>
<dbReference type="InterPro" id="IPR024524">
    <property type="entry name" value="DUF3800"/>
</dbReference>
<accession>A0A2S3XD78</accession>
<dbReference type="Pfam" id="PF12686">
    <property type="entry name" value="DUF3800"/>
    <property type="match status" value="1"/>
</dbReference>
<reference evidence="1 2" key="1">
    <citation type="submission" date="2016-08" db="EMBL/GenBank/DDBJ databases">
        <authorList>
            <person name="Seilhamer J.J."/>
        </authorList>
    </citation>
    <scope>NUCLEOTIDE SEQUENCE [LARGE SCALE GENOMIC DNA]</scope>
    <source>
        <strain evidence="1 2">KH-18-2</strain>
    </source>
</reference>
<organism evidence="1 2">
    <name type="scientific">Pseudomonas putida</name>
    <name type="common">Arthrobacter siderocapsulatus</name>
    <dbReference type="NCBI Taxonomy" id="303"/>
    <lineage>
        <taxon>Bacteria</taxon>
        <taxon>Pseudomonadati</taxon>
        <taxon>Pseudomonadota</taxon>
        <taxon>Gammaproteobacteria</taxon>
        <taxon>Pseudomonadales</taxon>
        <taxon>Pseudomonadaceae</taxon>
        <taxon>Pseudomonas</taxon>
    </lineage>
</organism>
<dbReference type="Proteomes" id="UP000237378">
    <property type="component" value="Unassembled WGS sequence"/>
</dbReference>
<evidence type="ECO:0000313" key="1">
    <source>
        <dbReference type="EMBL" id="POG13383.1"/>
    </source>
</evidence>